<dbReference type="EMBL" id="JAXOVC010000005">
    <property type="protein sequence ID" value="KAK4501912.1"/>
    <property type="molecule type" value="Genomic_DNA"/>
</dbReference>
<comment type="caution">
    <text evidence="3">The sequence shown here is derived from an EMBL/GenBank/DDBJ whole genome shotgun (WGS) entry which is preliminary data.</text>
</comment>
<gene>
    <name evidence="3" type="ORF">PRZ48_007721</name>
</gene>
<evidence type="ECO:0000313" key="3">
    <source>
        <dbReference type="EMBL" id="KAK4501912.1"/>
    </source>
</evidence>
<keyword evidence="4" id="KW-1185">Reference proteome</keyword>
<accession>A0ABR0EKA7</accession>
<name>A0ABR0EKA7_ZASCE</name>
<keyword evidence="2" id="KW-1133">Transmembrane helix</keyword>
<feature type="transmembrane region" description="Helical" evidence="2">
    <location>
        <begin position="125"/>
        <end position="143"/>
    </location>
</feature>
<organism evidence="3 4">
    <name type="scientific">Zasmidium cellare</name>
    <name type="common">Wine cellar mold</name>
    <name type="synonym">Racodium cellare</name>
    <dbReference type="NCBI Taxonomy" id="395010"/>
    <lineage>
        <taxon>Eukaryota</taxon>
        <taxon>Fungi</taxon>
        <taxon>Dikarya</taxon>
        <taxon>Ascomycota</taxon>
        <taxon>Pezizomycotina</taxon>
        <taxon>Dothideomycetes</taxon>
        <taxon>Dothideomycetidae</taxon>
        <taxon>Mycosphaerellales</taxon>
        <taxon>Mycosphaerellaceae</taxon>
        <taxon>Zasmidium</taxon>
    </lineage>
</organism>
<feature type="region of interest" description="Disordered" evidence="1">
    <location>
        <begin position="1"/>
        <end position="43"/>
    </location>
</feature>
<feature type="compositionally biased region" description="Basic and acidic residues" evidence="1">
    <location>
        <begin position="1"/>
        <end position="18"/>
    </location>
</feature>
<dbReference type="Proteomes" id="UP001305779">
    <property type="component" value="Unassembled WGS sequence"/>
</dbReference>
<protein>
    <submittedName>
        <fullName evidence="3">Uncharacterized protein</fullName>
    </submittedName>
</protein>
<feature type="transmembrane region" description="Helical" evidence="2">
    <location>
        <begin position="149"/>
        <end position="172"/>
    </location>
</feature>
<evidence type="ECO:0000256" key="1">
    <source>
        <dbReference type="SAM" id="MobiDB-lite"/>
    </source>
</evidence>
<reference evidence="3 4" key="1">
    <citation type="journal article" date="2023" name="G3 (Bethesda)">
        <title>A chromosome-level genome assembly of Zasmidium syzygii isolated from banana leaves.</title>
        <authorList>
            <person name="van Westerhoven A.C."/>
            <person name="Mehrabi R."/>
            <person name="Talebi R."/>
            <person name="Steentjes M.B.F."/>
            <person name="Corcolon B."/>
            <person name="Chong P.A."/>
            <person name="Kema G.H.J."/>
            <person name="Seidl M.F."/>
        </authorList>
    </citation>
    <scope>NUCLEOTIDE SEQUENCE [LARGE SCALE GENOMIC DNA]</scope>
    <source>
        <strain evidence="3 4">P124</strain>
    </source>
</reference>
<keyword evidence="2" id="KW-0472">Membrane</keyword>
<proteinExistence type="predicted"/>
<keyword evidence="2" id="KW-0812">Transmembrane</keyword>
<sequence length="200" mass="22252">MGRTVEDQDLEMSRRDEESLPLYSELGGAKVPTSIPEPTATPDDVRDFFKTLLVSKGQSSSEDAEVIAAKWKRGSGDELKRYPPHMYFNIFGHEDGWFLYKETKLIVKREKHGEGNSKHKRRGRIALAVMVAWEIAVISITVFSSDEVLSMLAFIGALLGVVGLIVAAAVGFGMPSLEDQVEAELRRCMETSRSTDDNRS</sequence>
<evidence type="ECO:0000256" key="2">
    <source>
        <dbReference type="SAM" id="Phobius"/>
    </source>
</evidence>
<evidence type="ECO:0000313" key="4">
    <source>
        <dbReference type="Proteomes" id="UP001305779"/>
    </source>
</evidence>